<keyword evidence="1" id="KW-0547">Nucleotide-binding</keyword>
<accession>A0A1G2QGG9</accession>
<dbReference type="SMART" id="SM00382">
    <property type="entry name" value="AAA"/>
    <property type="match status" value="1"/>
</dbReference>
<keyword evidence="6" id="KW-0238">DNA-binding</keyword>
<dbReference type="PANTHER" id="PTHR47642">
    <property type="entry name" value="ATP-DEPENDENT DNA HELICASE"/>
    <property type="match status" value="1"/>
</dbReference>
<dbReference type="Pfam" id="PF05970">
    <property type="entry name" value="PIF1"/>
    <property type="match status" value="1"/>
</dbReference>
<evidence type="ECO:0000313" key="10">
    <source>
        <dbReference type="EMBL" id="OHA59051.1"/>
    </source>
</evidence>
<dbReference type="GO" id="GO:0003678">
    <property type="term" value="F:DNA helicase activity"/>
    <property type="evidence" value="ECO:0007669"/>
    <property type="project" value="InterPro"/>
</dbReference>
<evidence type="ECO:0000256" key="5">
    <source>
        <dbReference type="ARBA" id="ARBA00022840"/>
    </source>
</evidence>
<keyword evidence="5" id="KW-0067">ATP-binding</keyword>
<evidence type="ECO:0000256" key="4">
    <source>
        <dbReference type="ARBA" id="ARBA00022806"/>
    </source>
</evidence>
<dbReference type="Gene3D" id="3.40.50.300">
    <property type="entry name" value="P-loop containing nucleotide triphosphate hydrolases"/>
    <property type="match status" value="1"/>
</dbReference>
<evidence type="ECO:0000256" key="2">
    <source>
        <dbReference type="ARBA" id="ARBA00022763"/>
    </source>
</evidence>
<dbReference type="GO" id="GO:0006281">
    <property type="term" value="P:DNA repair"/>
    <property type="evidence" value="ECO:0007669"/>
    <property type="project" value="InterPro"/>
</dbReference>
<dbReference type="InterPro" id="IPR010285">
    <property type="entry name" value="DNA_helicase_pif1-like_DEAD"/>
</dbReference>
<dbReference type="InterPro" id="IPR027417">
    <property type="entry name" value="P-loop_NTPase"/>
</dbReference>
<dbReference type="InterPro" id="IPR003593">
    <property type="entry name" value="AAA+_ATPase"/>
</dbReference>
<evidence type="ECO:0000256" key="7">
    <source>
        <dbReference type="ARBA" id="ARBA00023204"/>
    </source>
</evidence>
<keyword evidence="4" id="KW-0347">Helicase</keyword>
<evidence type="ECO:0000256" key="6">
    <source>
        <dbReference type="ARBA" id="ARBA00023125"/>
    </source>
</evidence>
<evidence type="ECO:0000313" key="11">
    <source>
        <dbReference type="Proteomes" id="UP000176222"/>
    </source>
</evidence>
<dbReference type="EMBL" id="MHTH01000006">
    <property type="protein sequence ID" value="OHA59051.1"/>
    <property type="molecule type" value="Genomic_DNA"/>
</dbReference>
<dbReference type="Gene3D" id="1.10.10.1390">
    <property type="entry name" value="ATP-dependent DNA helicase RecQ"/>
    <property type="match status" value="1"/>
</dbReference>
<dbReference type="Pfam" id="PF14493">
    <property type="entry name" value="HTH_40"/>
    <property type="match status" value="1"/>
</dbReference>
<evidence type="ECO:0000259" key="9">
    <source>
        <dbReference type="SMART" id="SM00382"/>
    </source>
</evidence>
<dbReference type="STRING" id="1802436.A2370_00840"/>
<proteinExistence type="predicted"/>
<dbReference type="InterPro" id="IPR049163">
    <property type="entry name" value="Pif1-like_2B_dom"/>
</dbReference>
<reference evidence="10 11" key="1">
    <citation type="journal article" date="2016" name="Nat. Commun.">
        <title>Thousands of microbial genomes shed light on interconnected biogeochemical processes in an aquifer system.</title>
        <authorList>
            <person name="Anantharaman K."/>
            <person name="Brown C.T."/>
            <person name="Hug L.A."/>
            <person name="Sharon I."/>
            <person name="Castelle C.J."/>
            <person name="Probst A.J."/>
            <person name="Thomas B.C."/>
            <person name="Singh A."/>
            <person name="Wilkins M.J."/>
            <person name="Karaoz U."/>
            <person name="Brodie E.L."/>
            <person name="Williams K.H."/>
            <person name="Hubbard S.S."/>
            <person name="Banfield J.F."/>
        </authorList>
    </citation>
    <scope>NUCLEOTIDE SEQUENCE [LARGE SCALE GENOMIC DNA]</scope>
</reference>
<comment type="caution">
    <text evidence="10">The sequence shown here is derived from an EMBL/GenBank/DDBJ whole genome shotgun (WGS) entry which is preliminary data.</text>
</comment>
<evidence type="ECO:0000256" key="1">
    <source>
        <dbReference type="ARBA" id="ARBA00022741"/>
    </source>
</evidence>
<keyword evidence="2" id="KW-0227">DNA damage</keyword>
<dbReference type="PANTHER" id="PTHR47642:SF5">
    <property type="entry name" value="ATP-DEPENDENT DNA HELICASE"/>
    <property type="match status" value="1"/>
</dbReference>
<dbReference type="InterPro" id="IPR051055">
    <property type="entry name" value="PIF1_helicase"/>
</dbReference>
<dbReference type="GO" id="GO:0000723">
    <property type="term" value="P:telomere maintenance"/>
    <property type="evidence" value="ECO:0007669"/>
    <property type="project" value="InterPro"/>
</dbReference>
<evidence type="ECO:0000256" key="8">
    <source>
        <dbReference type="ARBA" id="ARBA00023235"/>
    </source>
</evidence>
<name>A0A1G2QGG9_9BACT</name>
<dbReference type="Proteomes" id="UP000176222">
    <property type="component" value="Unassembled WGS sequence"/>
</dbReference>
<keyword evidence="8" id="KW-0413">Isomerase</keyword>
<protein>
    <submittedName>
        <fullName evidence="10">AAA family ATPase</fullName>
    </submittedName>
</protein>
<keyword evidence="7" id="KW-0234">DNA repair</keyword>
<sequence>MTQKTALNILKTGANVFLTGEPGSGKTYVVNDYVDYLRRAGIETAITASTGIAATHIGGMTIHSWSGIGIKKKLTKYDLEKIATSEYLVKRIRRTKVLIIDEVSMISADTLTMVEAVCREVKGVSAPFGGLQVVLVGDFFQLPPIVDRQEPAPTDLFLELETIEQPTSHFSFSSPVWSRAGLIVCYLTEQHRQADRQFSAVLSAIRSETVGVLEQEIVASRLVTPNTVPTEATKLFSHNLNVDQINLDKLNKISGSVRIFTMKSEGREALVITLKKSCLSPERLELKIGARVMFTKNNQRLGFVNGTLGEVIGFAKLSGRPIVKTKDGRRIEVESMAWPVEENGRALAQISQLPLRLAWAITIHKSQGMSLDEAVMDLSQVFEFGQGYVALSRVRSLAGLHLLGWNQKAFAVHPQVLSIDRNFCQQSVVGEETFTKMPMVDLQKMQRNFILASGGQWPVKNEADEKSRPVINHQRIKKNKIDTLDETLALWRQDQTLKQIAQKRKLAESTIFSHLERLVLQNQLKPAELKRLPSPVLTKALPKIQTVFKELKTRNLLPVFEKMGGAYSYDDLRIARLLLED</sequence>
<keyword evidence="3" id="KW-0378">Hydrolase</keyword>
<dbReference type="CDD" id="cd18037">
    <property type="entry name" value="DEXSc_Pif1_like"/>
    <property type="match status" value="1"/>
</dbReference>
<dbReference type="InterPro" id="IPR029491">
    <property type="entry name" value="Helicase_HTH"/>
</dbReference>
<gene>
    <name evidence="10" type="ORF">A2370_00840</name>
</gene>
<organism evidence="10 11">
    <name type="scientific">Candidatus Vogelbacteria bacterium RIFOXYB1_FULL_42_16</name>
    <dbReference type="NCBI Taxonomy" id="1802436"/>
    <lineage>
        <taxon>Bacteria</taxon>
        <taxon>Candidatus Vogeliibacteriota</taxon>
    </lineage>
</organism>
<dbReference type="SUPFAM" id="SSF52540">
    <property type="entry name" value="P-loop containing nucleoside triphosphate hydrolases"/>
    <property type="match status" value="2"/>
</dbReference>
<dbReference type="AlphaFoldDB" id="A0A1G2QGG9"/>
<dbReference type="CDD" id="cd18809">
    <property type="entry name" value="SF1_C_RecD"/>
    <property type="match status" value="1"/>
</dbReference>
<dbReference type="Pfam" id="PF21530">
    <property type="entry name" value="Pif1_2B_dom"/>
    <property type="match status" value="1"/>
</dbReference>
<evidence type="ECO:0000256" key="3">
    <source>
        <dbReference type="ARBA" id="ARBA00022801"/>
    </source>
</evidence>
<feature type="domain" description="AAA+ ATPase" evidence="9">
    <location>
        <begin position="12"/>
        <end position="162"/>
    </location>
</feature>